<organism evidence="2 3">
    <name type="scientific">Novosphingobium pokkalii</name>
    <dbReference type="NCBI Taxonomy" id="1770194"/>
    <lineage>
        <taxon>Bacteria</taxon>
        <taxon>Pseudomonadati</taxon>
        <taxon>Pseudomonadota</taxon>
        <taxon>Alphaproteobacteria</taxon>
        <taxon>Sphingomonadales</taxon>
        <taxon>Sphingomonadaceae</taxon>
        <taxon>Novosphingobium</taxon>
    </lineage>
</organism>
<dbReference type="Pfam" id="PF03929">
    <property type="entry name" value="PepSY_TM"/>
    <property type="match status" value="1"/>
</dbReference>
<feature type="transmembrane region" description="Helical" evidence="1">
    <location>
        <begin position="92"/>
        <end position="116"/>
    </location>
</feature>
<dbReference type="InterPro" id="IPR005625">
    <property type="entry name" value="PepSY-ass_TM"/>
</dbReference>
<dbReference type="RefSeq" id="WP_191323884.1">
    <property type="nucleotide sequence ID" value="NZ_BMZP01000006.1"/>
</dbReference>
<dbReference type="EMBL" id="JBHRYE010000017">
    <property type="protein sequence ID" value="MFC3671957.1"/>
    <property type="molecule type" value="Genomic_DNA"/>
</dbReference>
<sequence>MRKWHRWISVFFGIFLLWIAITGTLSQVVPLMSGGGDRDGPPKAAAAATAGAPAKPDFVCPPDYMCRPKPKGGKSIVGLLHHLHSGESFGPLGVLISTLSGFAMIFFSFSGLWMYIQMWRNRKERALKPGWFWK</sequence>
<evidence type="ECO:0000256" key="1">
    <source>
        <dbReference type="SAM" id="Phobius"/>
    </source>
</evidence>
<evidence type="ECO:0000313" key="2">
    <source>
        <dbReference type="EMBL" id="MFC3671957.1"/>
    </source>
</evidence>
<reference evidence="3" key="1">
    <citation type="journal article" date="2019" name="Int. J. Syst. Evol. Microbiol.">
        <title>The Global Catalogue of Microorganisms (GCM) 10K type strain sequencing project: providing services to taxonomists for standard genome sequencing and annotation.</title>
        <authorList>
            <consortium name="The Broad Institute Genomics Platform"/>
            <consortium name="The Broad Institute Genome Sequencing Center for Infectious Disease"/>
            <person name="Wu L."/>
            <person name="Ma J."/>
        </authorList>
    </citation>
    <scope>NUCLEOTIDE SEQUENCE [LARGE SCALE GENOMIC DNA]</scope>
    <source>
        <strain evidence="3">KCTC 42224</strain>
    </source>
</reference>
<keyword evidence="3" id="KW-1185">Reference proteome</keyword>
<gene>
    <name evidence="2" type="ORF">ACFOOT_11025</name>
</gene>
<keyword evidence="1" id="KW-0472">Membrane</keyword>
<keyword evidence="1" id="KW-1133">Transmembrane helix</keyword>
<dbReference type="Proteomes" id="UP001595683">
    <property type="component" value="Unassembled WGS sequence"/>
</dbReference>
<keyword evidence="1" id="KW-0812">Transmembrane</keyword>
<accession>A0ABV7V4D7</accession>
<protein>
    <submittedName>
        <fullName evidence="2">PepSY-associated TM helix domain-containing protein</fullName>
    </submittedName>
</protein>
<evidence type="ECO:0000313" key="3">
    <source>
        <dbReference type="Proteomes" id="UP001595683"/>
    </source>
</evidence>
<dbReference type="PANTHER" id="PTHR34219">
    <property type="entry name" value="IRON-REGULATED INNER MEMBRANE PROTEIN-RELATED"/>
    <property type="match status" value="1"/>
</dbReference>
<proteinExistence type="predicted"/>
<dbReference type="PANTHER" id="PTHR34219:SF3">
    <property type="entry name" value="BLL7967 PROTEIN"/>
    <property type="match status" value="1"/>
</dbReference>
<comment type="caution">
    <text evidence="2">The sequence shown here is derived from an EMBL/GenBank/DDBJ whole genome shotgun (WGS) entry which is preliminary data.</text>
</comment>
<name>A0ABV7V4D7_9SPHN</name>